<dbReference type="PROSITE" id="PS51257">
    <property type="entry name" value="PROKAR_LIPOPROTEIN"/>
    <property type="match status" value="1"/>
</dbReference>
<dbReference type="EMBL" id="VSSQ01000013">
    <property type="protein sequence ID" value="MPL60794.1"/>
    <property type="molecule type" value="Genomic_DNA"/>
</dbReference>
<proteinExistence type="predicted"/>
<reference evidence="1" key="1">
    <citation type="submission" date="2019-08" db="EMBL/GenBank/DDBJ databases">
        <authorList>
            <person name="Kucharzyk K."/>
            <person name="Murdoch R.W."/>
            <person name="Higgins S."/>
            <person name="Loffler F."/>
        </authorList>
    </citation>
    <scope>NUCLEOTIDE SEQUENCE</scope>
</reference>
<dbReference type="AlphaFoldDB" id="A0A644T1U1"/>
<dbReference type="GO" id="GO:0019867">
    <property type="term" value="C:outer membrane"/>
    <property type="evidence" value="ECO:0007669"/>
    <property type="project" value="InterPro"/>
</dbReference>
<protein>
    <recommendedName>
        <fullName evidence="2">LPS-assembly lipoprotein LptE</fullName>
    </recommendedName>
</protein>
<dbReference type="Pfam" id="PF04390">
    <property type="entry name" value="LptE"/>
    <property type="match status" value="1"/>
</dbReference>
<dbReference type="Gene3D" id="3.30.160.150">
    <property type="entry name" value="Lipoprotein like domain"/>
    <property type="match status" value="1"/>
</dbReference>
<dbReference type="GO" id="GO:0043165">
    <property type="term" value="P:Gram-negative-bacterium-type cell outer membrane assembly"/>
    <property type="evidence" value="ECO:0007669"/>
    <property type="project" value="InterPro"/>
</dbReference>
<dbReference type="InterPro" id="IPR006311">
    <property type="entry name" value="TAT_signal"/>
</dbReference>
<evidence type="ECO:0000313" key="1">
    <source>
        <dbReference type="EMBL" id="MPL60794.1"/>
    </source>
</evidence>
<sequence>MSSSDRRTFLLLAAAALAGCGFTPAYGPQGGGTKLLGRVQTDSPATRDDFALIRRLSERLGPLETAHYRLAYTVKTQALGQAITPSNATTRYSLAGTVDYTLHDIGTDAVLLTGKVASFTSWSATGTVVATDAAEEDAHRRLMSMLADQIVTRLLAQAGSLPQ</sequence>
<dbReference type="InterPro" id="IPR007485">
    <property type="entry name" value="LPS_assembly_LptE"/>
</dbReference>
<comment type="caution">
    <text evidence="1">The sequence shown here is derived from an EMBL/GenBank/DDBJ whole genome shotgun (WGS) entry which is preliminary data.</text>
</comment>
<organism evidence="1">
    <name type="scientific">bioreactor metagenome</name>
    <dbReference type="NCBI Taxonomy" id="1076179"/>
    <lineage>
        <taxon>unclassified sequences</taxon>
        <taxon>metagenomes</taxon>
        <taxon>ecological metagenomes</taxon>
    </lineage>
</organism>
<dbReference type="PROSITE" id="PS51318">
    <property type="entry name" value="TAT"/>
    <property type="match status" value="1"/>
</dbReference>
<evidence type="ECO:0008006" key="2">
    <source>
        <dbReference type="Google" id="ProtNLM"/>
    </source>
</evidence>
<gene>
    <name evidence="1" type="ORF">SDC9_06356</name>
</gene>
<name>A0A644T1U1_9ZZZZ</name>
<accession>A0A644T1U1</accession>